<keyword evidence="3" id="KW-1185">Reference proteome</keyword>
<keyword evidence="1" id="KW-0479">Metal-binding</keyword>
<reference evidence="2 3" key="1">
    <citation type="submission" date="2020-08" db="EMBL/GenBank/DDBJ databases">
        <title>Whole genome shotgun sequence of Actinocatenispora thailandica NBRC 105041.</title>
        <authorList>
            <person name="Komaki H."/>
            <person name="Tamura T."/>
        </authorList>
    </citation>
    <scope>NUCLEOTIDE SEQUENCE [LARGE SCALE GENOMIC DNA]</scope>
    <source>
        <strain evidence="2 3">NBRC 105041</strain>
    </source>
</reference>
<dbReference type="InterPro" id="IPR052170">
    <property type="entry name" value="M29_Exopeptidase"/>
</dbReference>
<dbReference type="SUPFAM" id="SSF144052">
    <property type="entry name" value="Thermophilic metalloprotease-like"/>
    <property type="match status" value="1"/>
</dbReference>
<accession>A0A7R7HW26</accession>
<name>A0A7R7HW26_9ACTN</name>
<dbReference type="GO" id="GO:0046872">
    <property type="term" value="F:metal ion binding"/>
    <property type="evidence" value="ECO:0007669"/>
    <property type="project" value="UniProtKB-KW"/>
</dbReference>
<dbReference type="InterPro" id="IPR058739">
    <property type="entry name" value="NicX"/>
</dbReference>
<dbReference type="AlphaFoldDB" id="A0A7R7HW26"/>
<evidence type="ECO:0008006" key="4">
    <source>
        <dbReference type="Google" id="ProtNLM"/>
    </source>
</evidence>
<sequence length="359" mass="38219">MEVTSRIESRPEYLSFEAALGARKLVEEIMLVKPGENVVITGDTATDGRVLELTAQAAAAAGATPTVIRYDTRPTVAMEPPAPVAGAIAHADVWIEYTLSYIMHSDAFRAAMAAGARYANLTGMDVQMLVDTVGRVDFAGTTELGRALVALLSAADEVHVTTPAGTDLRARNGGRPVNLRGKPAEKPGETVMLAGQISWNPLEETQQGILVFDGACWPPNELGLLRAPIRMAVENGVVTSIEGDGADATTFRGWMDAQAALPTGENMFRIAHWSLGFNPGVTKPTGRIVEDERVFGCVELGIGTKGAWIGGEHWVAPAHTDGSLLNPTIELDGEAIEIDGRYVHPTLVEICHRLGIAGY</sequence>
<proteinExistence type="predicted"/>
<dbReference type="KEGG" id="atl:Athai_17990"/>
<evidence type="ECO:0000313" key="2">
    <source>
        <dbReference type="EMBL" id="BCJ34296.1"/>
    </source>
</evidence>
<organism evidence="2 3">
    <name type="scientific">Actinocatenispora thailandica</name>
    <dbReference type="NCBI Taxonomy" id="227318"/>
    <lineage>
        <taxon>Bacteria</taxon>
        <taxon>Bacillati</taxon>
        <taxon>Actinomycetota</taxon>
        <taxon>Actinomycetes</taxon>
        <taxon>Micromonosporales</taxon>
        <taxon>Micromonosporaceae</taxon>
        <taxon>Actinocatenispora</taxon>
    </lineage>
</organism>
<dbReference type="EMBL" id="AP023355">
    <property type="protein sequence ID" value="BCJ34296.1"/>
    <property type="molecule type" value="Genomic_DNA"/>
</dbReference>
<dbReference type="PANTHER" id="PTHR34448">
    <property type="entry name" value="AMINOPEPTIDASE"/>
    <property type="match status" value="1"/>
</dbReference>
<dbReference type="Pfam" id="PF26233">
    <property type="entry name" value="NicX"/>
    <property type="match status" value="1"/>
</dbReference>
<evidence type="ECO:0000256" key="1">
    <source>
        <dbReference type="ARBA" id="ARBA00022723"/>
    </source>
</evidence>
<protein>
    <recommendedName>
        <fullName evidence="4">Leucyl aminopeptidase</fullName>
    </recommendedName>
</protein>
<evidence type="ECO:0000313" key="3">
    <source>
        <dbReference type="Proteomes" id="UP000611640"/>
    </source>
</evidence>
<dbReference type="Proteomes" id="UP000611640">
    <property type="component" value="Chromosome"/>
</dbReference>
<dbReference type="PANTHER" id="PTHR34448:SF1">
    <property type="entry name" value="BLL6088 PROTEIN"/>
    <property type="match status" value="1"/>
</dbReference>
<gene>
    <name evidence="2" type="ORF">Athai_17990</name>
</gene>